<proteinExistence type="predicted"/>
<sequence length="118" mass="12917">AVHAAHGLLAEPADLRVPLGDVELRHQVLDDSKDVLLGDIRRDVVRLIDWYILREPRLAPALFGEICLDARVRFGLDPKDVGGLLRRSLSLDSGLDRQTLKALLDLALPPSAQSPGGR</sequence>
<keyword evidence="2" id="KW-1185">Reference proteome</keyword>
<dbReference type="Proteomes" id="UP001551189">
    <property type="component" value="Unassembled WGS sequence"/>
</dbReference>
<protein>
    <submittedName>
        <fullName evidence="1">Uncharacterized protein</fullName>
    </submittedName>
</protein>
<gene>
    <name evidence="1" type="ORF">ABZ931_32380</name>
</gene>
<dbReference type="EMBL" id="JBEYXT010000225">
    <property type="protein sequence ID" value="MEU6805665.1"/>
    <property type="molecule type" value="Genomic_DNA"/>
</dbReference>
<accession>A0ABV3B887</accession>
<name>A0ABV3B887_9ACTN</name>
<reference evidence="1 2" key="1">
    <citation type="submission" date="2024-06" db="EMBL/GenBank/DDBJ databases">
        <title>The Natural Products Discovery Center: Release of the First 8490 Sequenced Strains for Exploring Actinobacteria Biosynthetic Diversity.</title>
        <authorList>
            <person name="Kalkreuter E."/>
            <person name="Kautsar S.A."/>
            <person name="Yang D."/>
            <person name="Bader C.D."/>
            <person name="Teijaro C.N."/>
            <person name="Fluegel L."/>
            <person name="Davis C.M."/>
            <person name="Simpson J.R."/>
            <person name="Lauterbach L."/>
            <person name="Steele A.D."/>
            <person name="Gui C."/>
            <person name="Meng S."/>
            <person name="Li G."/>
            <person name="Viehrig K."/>
            <person name="Ye F."/>
            <person name="Su P."/>
            <person name="Kiefer A.F."/>
            <person name="Nichols A."/>
            <person name="Cepeda A.J."/>
            <person name="Yan W."/>
            <person name="Fan B."/>
            <person name="Jiang Y."/>
            <person name="Adhikari A."/>
            <person name="Zheng C.-J."/>
            <person name="Schuster L."/>
            <person name="Cowan T.M."/>
            <person name="Smanski M.J."/>
            <person name="Chevrette M.G."/>
            <person name="De Carvalho L.P.S."/>
            <person name="Shen B."/>
        </authorList>
    </citation>
    <scope>NUCLEOTIDE SEQUENCE [LARGE SCALE GENOMIC DNA]</scope>
    <source>
        <strain evidence="1 2">NPDC046851</strain>
    </source>
</reference>
<evidence type="ECO:0000313" key="2">
    <source>
        <dbReference type="Proteomes" id="UP001551189"/>
    </source>
</evidence>
<feature type="non-terminal residue" evidence="1">
    <location>
        <position position="1"/>
    </location>
</feature>
<organism evidence="1 2">
    <name type="scientific">Streptomyces neyagawaensis</name>
    <dbReference type="NCBI Taxonomy" id="42238"/>
    <lineage>
        <taxon>Bacteria</taxon>
        <taxon>Bacillati</taxon>
        <taxon>Actinomycetota</taxon>
        <taxon>Actinomycetes</taxon>
        <taxon>Kitasatosporales</taxon>
        <taxon>Streptomycetaceae</taxon>
        <taxon>Streptomyces</taxon>
    </lineage>
</organism>
<evidence type="ECO:0000313" key="1">
    <source>
        <dbReference type="EMBL" id="MEU6805665.1"/>
    </source>
</evidence>
<comment type="caution">
    <text evidence="1">The sequence shown here is derived from an EMBL/GenBank/DDBJ whole genome shotgun (WGS) entry which is preliminary data.</text>
</comment>